<dbReference type="Gene3D" id="2.60.40.10">
    <property type="entry name" value="Immunoglobulins"/>
    <property type="match status" value="1"/>
</dbReference>
<dbReference type="PANTHER" id="PTHR37833:SF1">
    <property type="entry name" value="SIGNAL PEPTIDE PROTEIN"/>
    <property type="match status" value="1"/>
</dbReference>
<dbReference type="OrthoDB" id="826619at2"/>
<dbReference type="Proteomes" id="UP000005546">
    <property type="component" value="Unassembled WGS sequence"/>
</dbReference>
<dbReference type="InterPro" id="IPR013783">
    <property type="entry name" value="Ig-like_fold"/>
</dbReference>
<reference evidence="1 2" key="1">
    <citation type="submission" date="2011-02" db="EMBL/GenBank/DDBJ databases">
        <authorList>
            <person name="Weinstock G."/>
            <person name="Sodergren E."/>
            <person name="Clifton S."/>
            <person name="Fulton L."/>
            <person name="Fulton B."/>
            <person name="Courtney L."/>
            <person name="Fronick C."/>
            <person name="Harrison M."/>
            <person name="Strong C."/>
            <person name="Farmer C."/>
            <person name="Delahaunty K."/>
            <person name="Markovic C."/>
            <person name="Hall O."/>
            <person name="Minx P."/>
            <person name="Tomlinson C."/>
            <person name="Mitreva M."/>
            <person name="Hou S."/>
            <person name="Chen J."/>
            <person name="Wollam A."/>
            <person name="Pepin K.H."/>
            <person name="Johnson M."/>
            <person name="Bhonagiri V."/>
            <person name="Zhang X."/>
            <person name="Suruliraj S."/>
            <person name="Warren W."/>
            <person name="Chinwalla A."/>
            <person name="Mardis E.R."/>
            <person name="Wilson R.K."/>
        </authorList>
    </citation>
    <scope>NUCLEOTIDE SEQUENCE [LARGE SCALE GENOMIC DNA]</scope>
    <source>
        <strain evidence="1 2">YIT 11841</strain>
    </source>
</reference>
<comment type="caution">
    <text evidence="1">The sequence shown here is derived from an EMBL/GenBank/DDBJ whole genome shotgun (WGS) entry which is preliminary data.</text>
</comment>
<accession>F3QTZ4</accession>
<dbReference type="SUPFAM" id="SSF52833">
    <property type="entry name" value="Thioredoxin-like"/>
    <property type="match status" value="1"/>
</dbReference>
<dbReference type="Pfam" id="PF07610">
    <property type="entry name" value="DUF1573"/>
    <property type="match status" value="1"/>
</dbReference>
<gene>
    <name evidence="1" type="ORF">HMPREF9442_01663</name>
</gene>
<dbReference type="HOGENOM" id="CLU_955967_0_0_10"/>
<dbReference type="STRING" id="762982.HMPREF9442_01663"/>
<evidence type="ECO:0008006" key="3">
    <source>
        <dbReference type="Google" id="ProtNLM"/>
    </source>
</evidence>
<dbReference type="eggNOG" id="ENOG5030XH7">
    <property type="taxonomic scope" value="Bacteria"/>
</dbReference>
<name>F3QTZ4_9BACT</name>
<proteinExistence type="predicted"/>
<dbReference type="RefSeq" id="WP_008626914.1">
    <property type="nucleotide sequence ID" value="NZ_GL883841.1"/>
</dbReference>
<dbReference type="PROSITE" id="PS51257">
    <property type="entry name" value="PROKAR_LIPOPROTEIN"/>
    <property type="match status" value="1"/>
</dbReference>
<organism evidence="1 2">
    <name type="scientific">Paraprevotella xylaniphila YIT 11841</name>
    <dbReference type="NCBI Taxonomy" id="762982"/>
    <lineage>
        <taxon>Bacteria</taxon>
        <taxon>Pseudomonadati</taxon>
        <taxon>Bacteroidota</taxon>
        <taxon>Bacteroidia</taxon>
        <taxon>Bacteroidales</taxon>
        <taxon>Prevotellaceae</taxon>
        <taxon>Paraprevotella</taxon>
    </lineage>
</organism>
<protein>
    <recommendedName>
        <fullName evidence="3">DUF1573 domain-containing protein</fullName>
    </recommendedName>
</protein>
<dbReference type="InterPro" id="IPR011467">
    <property type="entry name" value="DUF1573"/>
</dbReference>
<keyword evidence="2" id="KW-1185">Reference proteome</keyword>
<evidence type="ECO:0000313" key="1">
    <source>
        <dbReference type="EMBL" id="EGG54403.1"/>
    </source>
</evidence>
<dbReference type="AlphaFoldDB" id="F3QTZ4"/>
<dbReference type="InterPro" id="IPR036249">
    <property type="entry name" value="Thioredoxin-like_sf"/>
</dbReference>
<sequence length="291" mass="33412">MKYPLLTSLFLLWTAASCHSPQEKQGSTDEKLFREYCLMNATETYDFALPGSLTVEDLQGNPVRIDSLAKEDKLILRIRGSFCEDCVLAEIKQINNLKDCSHIAIIATYDNLRMLKIAVEKYGIKVPVYHLTNGAGQELFSRNDKKGIPYLFLLRHQTLQCESTFFPSKLFPDFSASYYETMTGYLAREDKKHTLFTFTDKDLGTVERGKTYEVKFEYRNTTDSLLVIHDVRHSCDCVVPQWKNAPLRKGESGKLTVRFTPKGHGYSMQSVMVYHNQSRYPSRLTIRAEAK</sequence>
<dbReference type="EMBL" id="AFBR01000040">
    <property type="protein sequence ID" value="EGG54403.1"/>
    <property type="molecule type" value="Genomic_DNA"/>
</dbReference>
<dbReference type="PANTHER" id="PTHR37833">
    <property type="entry name" value="LIPOPROTEIN-RELATED"/>
    <property type="match status" value="1"/>
</dbReference>
<evidence type="ECO:0000313" key="2">
    <source>
        <dbReference type="Proteomes" id="UP000005546"/>
    </source>
</evidence>
<dbReference type="Gene3D" id="3.40.30.10">
    <property type="entry name" value="Glutaredoxin"/>
    <property type="match status" value="1"/>
</dbReference>